<gene>
    <name evidence="1" type="ORF">BKG62_11700</name>
</gene>
<sequence>MIDRISGTSQSLFVCSPSPATFSRSDKESSAAVARSVLPGPTMKLRLSSNLLVDPITGTKSLVPSINEAITSSVLEKGTFWVSAIIANKSQNDFTTGPVRSAWRSNVAMMALNSRVSRIAPSR</sequence>
<dbReference type="EMBL" id="MLHW01000009">
    <property type="protein sequence ID" value="OHT51541.1"/>
    <property type="molecule type" value="Genomic_DNA"/>
</dbReference>
<evidence type="ECO:0000313" key="2">
    <source>
        <dbReference type="Proteomes" id="UP000180113"/>
    </source>
</evidence>
<protein>
    <submittedName>
        <fullName evidence="1">Uncharacterized protein</fullName>
    </submittedName>
</protein>
<accession>A0AB73M5X0</accession>
<proteinExistence type="predicted"/>
<dbReference type="Proteomes" id="UP000180113">
    <property type="component" value="Unassembled WGS sequence"/>
</dbReference>
<evidence type="ECO:0000313" key="1">
    <source>
        <dbReference type="EMBL" id="OHT51541.1"/>
    </source>
</evidence>
<name>A0AB73M5X0_MYCCH</name>
<organism evidence="1 2">
    <name type="scientific">Mycobacteroides chelonae</name>
    <name type="common">Mycobacterium chelonae</name>
    <dbReference type="NCBI Taxonomy" id="1774"/>
    <lineage>
        <taxon>Bacteria</taxon>
        <taxon>Bacillati</taxon>
        <taxon>Actinomycetota</taxon>
        <taxon>Actinomycetes</taxon>
        <taxon>Mycobacteriales</taxon>
        <taxon>Mycobacteriaceae</taxon>
        <taxon>Mycobacteroides</taxon>
    </lineage>
</organism>
<reference evidence="1 2" key="1">
    <citation type="submission" date="2016-10" db="EMBL/GenBank/DDBJ databases">
        <title>Evaluation of Human, Animal and Environmental Mycobacterium chelonae Isolates by Core Genome Phylogenomic Analysis, Targeted Gene Comparison, and Anti-microbial Susceptibility Patterns: A Tale of Mistaken Identities.</title>
        <authorList>
            <person name="Fogelson S.B."/>
            <person name="Camus A.C."/>
            <person name="Lorenz W."/>
            <person name="Vasireddy R."/>
            <person name="Vasireddy S."/>
            <person name="Smith T."/>
            <person name="Brown-Elliott B.A."/>
            <person name="Wallace R.J.Jr."/>
            <person name="Hasan N.A."/>
            <person name="Reischl U."/>
            <person name="Sanchez S."/>
        </authorList>
    </citation>
    <scope>NUCLEOTIDE SEQUENCE [LARGE SCALE GENOMIC DNA]</scope>
    <source>
        <strain evidence="1 2">42895</strain>
    </source>
</reference>
<dbReference type="AlphaFoldDB" id="A0AB73M5X0"/>
<comment type="caution">
    <text evidence="1">The sequence shown here is derived from an EMBL/GenBank/DDBJ whole genome shotgun (WGS) entry which is preliminary data.</text>
</comment>